<keyword evidence="7" id="KW-1185">Reference proteome</keyword>
<dbReference type="GO" id="GO:0000976">
    <property type="term" value="F:transcription cis-regulatory region binding"/>
    <property type="evidence" value="ECO:0007669"/>
    <property type="project" value="TreeGrafter"/>
</dbReference>
<dbReference type="Proteomes" id="UP000245166">
    <property type="component" value="Unassembled WGS sequence"/>
</dbReference>
<dbReference type="RefSeq" id="WP_109228262.1">
    <property type="nucleotide sequence ID" value="NZ_PYHR01000002.1"/>
</dbReference>
<evidence type="ECO:0000259" key="5">
    <source>
        <dbReference type="PROSITE" id="PS50977"/>
    </source>
</evidence>
<reference evidence="6 7" key="1">
    <citation type="submission" date="2018-03" db="EMBL/GenBank/DDBJ databases">
        <title>Genome assembly of novel Miniimonas species PCH200.</title>
        <authorList>
            <person name="Thakur V."/>
            <person name="Kumar V."/>
            <person name="Singh D."/>
        </authorList>
    </citation>
    <scope>NUCLEOTIDE SEQUENCE [LARGE SCALE GENOMIC DNA]</scope>
    <source>
        <strain evidence="6 7">PCH200</strain>
    </source>
</reference>
<dbReference type="SUPFAM" id="SSF46689">
    <property type="entry name" value="Homeodomain-like"/>
    <property type="match status" value="1"/>
</dbReference>
<dbReference type="InterPro" id="IPR009057">
    <property type="entry name" value="Homeodomain-like_sf"/>
</dbReference>
<evidence type="ECO:0000256" key="3">
    <source>
        <dbReference type="ARBA" id="ARBA00023163"/>
    </source>
</evidence>
<organism evidence="6 7">
    <name type="scientific">Serinibacter arcticus</name>
    <dbReference type="NCBI Taxonomy" id="1655435"/>
    <lineage>
        <taxon>Bacteria</taxon>
        <taxon>Bacillati</taxon>
        <taxon>Actinomycetota</taxon>
        <taxon>Actinomycetes</taxon>
        <taxon>Micrococcales</taxon>
        <taxon>Beutenbergiaceae</taxon>
        <taxon>Serinibacter</taxon>
    </lineage>
</organism>
<dbReference type="Gene3D" id="1.10.10.60">
    <property type="entry name" value="Homeodomain-like"/>
    <property type="match status" value="1"/>
</dbReference>
<proteinExistence type="predicted"/>
<name>A0A2U1ZSC0_9MICO</name>
<feature type="domain" description="HTH tetR-type" evidence="5">
    <location>
        <begin position="13"/>
        <end position="73"/>
    </location>
</feature>
<dbReference type="PANTHER" id="PTHR30055">
    <property type="entry name" value="HTH-TYPE TRANSCRIPTIONAL REGULATOR RUTR"/>
    <property type="match status" value="1"/>
</dbReference>
<protein>
    <submittedName>
        <fullName evidence="6">TetR family transcriptional regulator</fullName>
    </submittedName>
</protein>
<feature type="DNA-binding region" description="H-T-H motif" evidence="4">
    <location>
        <begin position="36"/>
        <end position="55"/>
    </location>
</feature>
<dbReference type="GO" id="GO:0003700">
    <property type="term" value="F:DNA-binding transcription factor activity"/>
    <property type="evidence" value="ECO:0007669"/>
    <property type="project" value="TreeGrafter"/>
</dbReference>
<evidence type="ECO:0000313" key="7">
    <source>
        <dbReference type="Proteomes" id="UP000245166"/>
    </source>
</evidence>
<keyword evidence="2 4" id="KW-0238">DNA-binding</keyword>
<gene>
    <name evidence="6" type="ORF">C8046_03450</name>
</gene>
<accession>A0A2U1ZSC0</accession>
<evidence type="ECO:0000256" key="1">
    <source>
        <dbReference type="ARBA" id="ARBA00023015"/>
    </source>
</evidence>
<evidence type="ECO:0000313" key="6">
    <source>
        <dbReference type="EMBL" id="PWD49879.1"/>
    </source>
</evidence>
<dbReference type="Gene3D" id="1.10.357.10">
    <property type="entry name" value="Tetracycline Repressor, domain 2"/>
    <property type="match status" value="1"/>
</dbReference>
<dbReference type="InterPro" id="IPR041347">
    <property type="entry name" value="MftR_C"/>
</dbReference>
<dbReference type="AlphaFoldDB" id="A0A2U1ZSC0"/>
<dbReference type="OrthoDB" id="8688418at2"/>
<comment type="caution">
    <text evidence="6">The sequence shown here is derived from an EMBL/GenBank/DDBJ whole genome shotgun (WGS) entry which is preliminary data.</text>
</comment>
<dbReference type="InterPro" id="IPR001647">
    <property type="entry name" value="HTH_TetR"/>
</dbReference>
<dbReference type="PRINTS" id="PR00455">
    <property type="entry name" value="HTHTETR"/>
</dbReference>
<sequence>MTTTSPLRDVARRAVHAEIASTAERLFREHGFDATTVDQIAAAVGMSQRTFFRHVGGKDDLVLSTFVEQGQAMVEAVAARPDDEDLWVSLRHGFAPAIAFHNDAAGQERAMLMWSIVESSPTLRAAYLERMETVQRQLIECLASRSDAPERPVVCAVVGAAFAALNATQGQCDHLRTSSQVATELDAVMGALTPRISRA</sequence>
<keyword evidence="3" id="KW-0804">Transcription</keyword>
<dbReference type="PROSITE" id="PS50977">
    <property type="entry name" value="HTH_TETR_2"/>
    <property type="match status" value="1"/>
</dbReference>
<dbReference type="InterPro" id="IPR050109">
    <property type="entry name" value="HTH-type_TetR-like_transc_reg"/>
</dbReference>
<dbReference type="PANTHER" id="PTHR30055:SF238">
    <property type="entry name" value="MYCOFACTOCIN BIOSYNTHESIS TRANSCRIPTIONAL REGULATOR MFTR-RELATED"/>
    <property type="match status" value="1"/>
</dbReference>
<keyword evidence="1" id="KW-0805">Transcription regulation</keyword>
<evidence type="ECO:0000256" key="4">
    <source>
        <dbReference type="PROSITE-ProRule" id="PRU00335"/>
    </source>
</evidence>
<dbReference type="EMBL" id="PYHR01000002">
    <property type="protein sequence ID" value="PWD49879.1"/>
    <property type="molecule type" value="Genomic_DNA"/>
</dbReference>
<evidence type="ECO:0000256" key="2">
    <source>
        <dbReference type="ARBA" id="ARBA00023125"/>
    </source>
</evidence>
<dbReference type="Pfam" id="PF17754">
    <property type="entry name" value="TetR_C_14"/>
    <property type="match status" value="1"/>
</dbReference>
<dbReference type="Pfam" id="PF00440">
    <property type="entry name" value="TetR_N"/>
    <property type="match status" value="1"/>
</dbReference>